<organism evidence="1 2">
    <name type="scientific">Tetrahymena thermophila (strain SB210)</name>
    <dbReference type="NCBI Taxonomy" id="312017"/>
    <lineage>
        <taxon>Eukaryota</taxon>
        <taxon>Sar</taxon>
        <taxon>Alveolata</taxon>
        <taxon>Ciliophora</taxon>
        <taxon>Intramacronucleata</taxon>
        <taxon>Oligohymenophorea</taxon>
        <taxon>Hymenostomatida</taxon>
        <taxon>Tetrahymenina</taxon>
        <taxon>Tetrahymenidae</taxon>
        <taxon>Tetrahymena</taxon>
    </lineage>
</organism>
<gene>
    <name evidence="1" type="ORF">TTHERM_001539698</name>
</gene>
<accession>W7X900</accession>
<sequence>MAIFQFFKFIIQSSFQFYSQEEATWSNNLANQAKKQKINSNRINKHNRQTVNNPKVFKKNHFTIKQIKQKMTILQMFNSKMTNLIMDSKLKQIKQKVAKINL</sequence>
<proteinExistence type="predicted"/>
<dbReference type="GeneID" id="24442435"/>
<dbReference type="EMBL" id="GG662807">
    <property type="protein sequence ID" value="EWS75870.1"/>
    <property type="molecule type" value="Genomic_DNA"/>
</dbReference>
<dbReference type="Proteomes" id="UP000009168">
    <property type="component" value="Unassembled WGS sequence"/>
</dbReference>
<reference evidence="2" key="1">
    <citation type="journal article" date="2006" name="PLoS Biol.">
        <title>Macronuclear genome sequence of the ciliate Tetrahymena thermophila, a model eukaryote.</title>
        <authorList>
            <person name="Eisen J.A."/>
            <person name="Coyne R.S."/>
            <person name="Wu M."/>
            <person name="Wu D."/>
            <person name="Thiagarajan M."/>
            <person name="Wortman J.R."/>
            <person name="Badger J.H."/>
            <person name="Ren Q."/>
            <person name="Amedeo P."/>
            <person name="Jones K.M."/>
            <person name="Tallon L.J."/>
            <person name="Delcher A.L."/>
            <person name="Salzberg S.L."/>
            <person name="Silva J.C."/>
            <person name="Haas B.J."/>
            <person name="Majoros W.H."/>
            <person name="Farzad M."/>
            <person name="Carlton J.M."/>
            <person name="Smith R.K. Jr."/>
            <person name="Garg J."/>
            <person name="Pearlman R.E."/>
            <person name="Karrer K.M."/>
            <person name="Sun L."/>
            <person name="Manning G."/>
            <person name="Elde N.C."/>
            <person name="Turkewitz A.P."/>
            <person name="Asai D.J."/>
            <person name="Wilkes D.E."/>
            <person name="Wang Y."/>
            <person name="Cai H."/>
            <person name="Collins K."/>
            <person name="Stewart B.A."/>
            <person name="Lee S.R."/>
            <person name="Wilamowska K."/>
            <person name="Weinberg Z."/>
            <person name="Ruzzo W.L."/>
            <person name="Wloga D."/>
            <person name="Gaertig J."/>
            <person name="Frankel J."/>
            <person name="Tsao C.-C."/>
            <person name="Gorovsky M.A."/>
            <person name="Keeling P.J."/>
            <person name="Waller R.F."/>
            <person name="Patron N.J."/>
            <person name="Cherry J.M."/>
            <person name="Stover N.A."/>
            <person name="Krieger C.J."/>
            <person name="del Toro C."/>
            <person name="Ryder H.F."/>
            <person name="Williamson S.C."/>
            <person name="Barbeau R.A."/>
            <person name="Hamilton E.P."/>
            <person name="Orias E."/>
        </authorList>
    </citation>
    <scope>NUCLEOTIDE SEQUENCE [LARGE SCALE GENOMIC DNA]</scope>
    <source>
        <strain evidence="2">SB210</strain>
    </source>
</reference>
<dbReference type="AlphaFoldDB" id="W7X900"/>
<name>W7X900_TETTS</name>
<protein>
    <submittedName>
        <fullName evidence="1">Uncharacterized protein</fullName>
    </submittedName>
</protein>
<evidence type="ECO:0000313" key="1">
    <source>
        <dbReference type="EMBL" id="EWS75870.1"/>
    </source>
</evidence>
<dbReference type="RefSeq" id="XP_012651593.1">
    <property type="nucleotide sequence ID" value="XM_012796139.1"/>
</dbReference>
<dbReference type="KEGG" id="tet:TTHERM_001539698"/>
<evidence type="ECO:0000313" key="2">
    <source>
        <dbReference type="Proteomes" id="UP000009168"/>
    </source>
</evidence>
<keyword evidence="2" id="KW-1185">Reference proteome</keyword>
<dbReference type="InParanoid" id="W7X900"/>